<keyword evidence="1" id="KW-0472">Membrane</keyword>
<evidence type="ECO:0000259" key="2">
    <source>
        <dbReference type="Pfam" id="PF17881"/>
    </source>
</evidence>
<keyword evidence="1" id="KW-1133">Transmembrane helix</keyword>
<proteinExistence type="predicted"/>
<name>A0AB35FV17_STRGN</name>
<evidence type="ECO:0000256" key="1">
    <source>
        <dbReference type="SAM" id="Phobius"/>
    </source>
</evidence>
<dbReference type="Proteomes" id="UP000826921">
    <property type="component" value="Unassembled WGS sequence"/>
</dbReference>
<feature type="transmembrane region" description="Helical" evidence="1">
    <location>
        <begin position="12"/>
        <end position="35"/>
    </location>
</feature>
<comment type="caution">
    <text evidence="4">The sequence shown here is derived from an EMBL/GenBank/DDBJ whole genome shotgun (WGS) entry which is preliminary data.</text>
</comment>
<gene>
    <name evidence="4" type="ORF">K1I74_07290</name>
    <name evidence="3" type="ORF">TZ88_01988</name>
</gene>
<accession>A0AB35FV17</accession>
<dbReference type="InterPro" id="IPR041401">
    <property type="entry name" value="TseB-like_dom"/>
</dbReference>
<organism evidence="4 6">
    <name type="scientific">Streptococcus gordonii</name>
    <dbReference type="NCBI Taxonomy" id="1302"/>
    <lineage>
        <taxon>Bacteria</taxon>
        <taxon>Bacillati</taxon>
        <taxon>Bacillota</taxon>
        <taxon>Bacilli</taxon>
        <taxon>Lactobacillales</taxon>
        <taxon>Streptococcaceae</taxon>
        <taxon>Streptococcus</taxon>
    </lineage>
</organism>
<evidence type="ECO:0000313" key="3">
    <source>
        <dbReference type="EMBL" id="KJQ63461.1"/>
    </source>
</evidence>
<dbReference type="AlphaFoldDB" id="A0AB35FV17"/>
<feature type="domain" description="Cell wall elongation regulator TseB-like" evidence="2">
    <location>
        <begin position="49"/>
        <end position="91"/>
    </location>
</feature>
<evidence type="ECO:0000313" key="4">
    <source>
        <dbReference type="EMBL" id="MBZ2127855.1"/>
    </source>
</evidence>
<dbReference type="RefSeq" id="WP_045635258.1">
    <property type="nucleotide sequence ID" value="NZ_JAHZQA010000005.1"/>
</dbReference>
<reference evidence="3 5" key="1">
    <citation type="submission" date="2015-02" db="EMBL/GenBank/DDBJ databases">
        <title>Evolution of amylase-binding proteins of oral streptococcal species.</title>
        <authorList>
            <person name="Haase E.M."/>
        </authorList>
    </citation>
    <scope>NUCLEOTIDE SEQUENCE [LARGE SCALE GENOMIC DNA]</scope>
    <source>
        <strain evidence="3">NCTC 10712</strain>
        <strain evidence="5">UB10712</strain>
    </source>
</reference>
<dbReference type="Gene3D" id="3.10.450.40">
    <property type="match status" value="1"/>
</dbReference>
<protein>
    <submittedName>
        <fullName evidence="4">DUF5590 domain-containing protein</fullName>
    </submittedName>
</protein>
<dbReference type="InterPro" id="IPR046350">
    <property type="entry name" value="Cystatin_sf"/>
</dbReference>
<sequence length="162" mass="18486">MKNRRKRNKKILIWQYVIGIGILLTVLAFSLLNLFNLSMEPYRAARSNSIELARKYAGVSKVDSFAIFNGDKTYYSLLGETDQEKKKAVLIEKGSDKIFVYELSEGTSKRQAEKIAKKNGADAIDKVTFGYLNGRPIWEVKSGKSYYIVDFEKRKLLSKEGL</sequence>
<evidence type="ECO:0000313" key="6">
    <source>
        <dbReference type="Proteomes" id="UP000826921"/>
    </source>
</evidence>
<reference evidence="4" key="2">
    <citation type="submission" date="2021-07" db="EMBL/GenBank/DDBJ databases">
        <title>Occurrence of streptococci in the human mouth that bind to a non-human glycan.</title>
        <authorList>
            <person name="Cross B."/>
            <person name="Thamadilok S."/>
            <person name="Bensing B."/>
            <person name="Sasmal A."/>
            <person name="Khedri Z."/>
            <person name="Deng L."/>
            <person name="Yu H."/>
            <person name="Mehta A."/>
            <person name="Aluvathingal J."/>
            <person name="Nadendla S."/>
            <person name="Vickerman M."/>
            <person name="Chen X."/>
            <person name="Dewhirst F."/>
            <person name="Gill A."/>
            <person name="Lettrichova I."/>
            <person name="Diaz S."/>
            <person name="Gill S."/>
            <person name="Tettelin H."/>
            <person name="Iverson T."/>
            <person name="Sullam P."/>
            <person name="Varki A."/>
            <person name="Ruhl S."/>
        </authorList>
    </citation>
    <scope>NUCLEOTIDE SEQUENCE</scope>
    <source>
        <strain evidence="4">SK9</strain>
    </source>
</reference>
<dbReference type="Pfam" id="PF17881">
    <property type="entry name" value="TseB"/>
    <property type="match status" value="1"/>
</dbReference>
<dbReference type="Proteomes" id="UP000033375">
    <property type="component" value="Unassembled WGS sequence"/>
</dbReference>
<dbReference type="EMBL" id="JAHZQA010000005">
    <property type="protein sequence ID" value="MBZ2127855.1"/>
    <property type="molecule type" value="Genomic_DNA"/>
</dbReference>
<keyword evidence="1" id="KW-0812">Transmembrane</keyword>
<evidence type="ECO:0000313" key="5">
    <source>
        <dbReference type="Proteomes" id="UP000033375"/>
    </source>
</evidence>
<dbReference type="EMBL" id="JYGN01000007">
    <property type="protein sequence ID" value="KJQ63461.1"/>
    <property type="molecule type" value="Genomic_DNA"/>
</dbReference>
<dbReference type="SUPFAM" id="SSF54403">
    <property type="entry name" value="Cystatin/monellin"/>
    <property type="match status" value="2"/>
</dbReference>